<keyword evidence="2" id="KW-1185">Reference proteome</keyword>
<dbReference type="Proteomes" id="UP000188147">
    <property type="component" value="Chromosome"/>
</dbReference>
<protein>
    <submittedName>
        <fullName evidence="1">Uncharacterized protein</fullName>
    </submittedName>
</protein>
<reference evidence="1 2" key="1">
    <citation type="submission" date="2016-06" db="EMBL/GenBank/DDBJ databases">
        <authorList>
            <person name="Kim H.J."/>
        </authorList>
    </citation>
    <scope>NUCLEOTIDE SEQUENCE [LARGE SCALE GENOMIC DNA]</scope>
    <source>
        <strain evidence="1 2">KFRI01</strain>
    </source>
</reference>
<sequence length="84" mass="9762">MILNFTNLFFVREKPRHINDYANFTTNETITKNLENTSKVPVFAHHGLLYASTHLTTSENVFVSDNMSRPLRPSLIFISWCFLV</sequence>
<dbReference type="EMBL" id="CP016329">
    <property type="protein sequence ID" value="AQN79477.1"/>
    <property type="molecule type" value="Genomic_DNA"/>
</dbReference>
<evidence type="ECO:0000313" key="2">
    <source>
        <dbReference type="Proteomes" id="UP000188147"/>
    </source>
</evidence>
<proteinExistence type="predicted"/>
<accession>A0ABM6HTV3</accession>
<name>A0ABM6HTV3_9LACO</name>
<gene>
    <name evidence="1" type="ORF">A9176_03480</name>
</gene>
<organism evidence="1 2">
    <name type="scientific">Leuconostoc garlicum</name>
    <dbReference type="NCBI Taxonomy" id="255248"/>
    <lineage>
        <taxon>Bacteria</taxon>
        <taxon>Bacillati</taxon>
        <taxon>Bacillota</taxon>
        <taxon>Bacilli</taxon>
        <taxon>Lactobacillales</taxon>
        <taxon>Lactobacillaceae</taxon>
        <taxon>Leuconostoc</taxon>
    </lineage>
</organism>
<evidence type="ECO:0000313" key="1">
    <source>
        <dbReference type="EMBL" id="AQN79477.1"/>
    </source>
</evidence>